<reference evidence="2" key="2">
    <citation type="submission" date="2020-02" db="EMBL/GenBank/DDBJ databases">
        <title>Esox lucius (northern pike) genome, fEsoLuc1, primary haplotype.</title>
        <authorList>
            <person name="Myers G."/>
            <person name="Karagic N."/>
            <person name="Meyer A."/>
            <person name="Pippel M."/>
            <person name="Reichard M."/>
            <person name="Winkler S."/>
            <person name="Tracey A."/>
            <person name="Sims Y."/>
            <person name="Howe K."/>
            <person name="Rhie A."/>
            <person name="Formenti G."/>
            <person name="Durbin R."/>
            <person name="Fedrigo O."/>
            <person name="Jarvis E.D."/>
        </authorList>
    </citation>
    <scope>NUCLEOTIDE SEQUENCE [LARGE SCALE GENOMIC DNA]</scope>
</reference>
<dbReference type="Bgee" id="ENSELUG00000024280">
    <property type="expression patterns" value="Expressed in muscle tissue and 3 other cell types or tissues"/>
</dbReference>
<sequence>MEKQRSKNNNNNNKNNNKHNENKRNQVYNRLKIVTYNYRIPTWLYKGPPCVVHCERSVMATLGHRLLALSLVPLVLCYPNPPTCYSKVLGMGRDVTYQAAVVKMETETRRCMAHIPELYIDVHNACVMPKMRQYVYLVEDLRARRCAYTRKLHVLGQTVRQLYIIMSERCHG</sequence>
<reference evidence="3" key="1">
    <citation type="journal article" date="2014" name="PLoS ONE">
        <title>The genome and linkage map of the northern pike (Esox lucius): conserved synteny revealed between the salmonid sister group and the Neoteleostei.</title>
        <authorList>
            <person name="Rondeau E.B."/>
            <person name="Minkley D.R."/>
            <person name="Leong J.S."/>
            <person name="Messmer A.M."/>
            <person name="Jantzen J.R."/>
            <person name="von Schalburg K.R."/>
            <person name="Lemon C."/>
            <person name="Bird N.H."/>
            <person name="Koop B.F."/>
        </authorList>
    </citation>
    <scope>NUCLEOTIDE SEQUENCE</scope>
</reference>
<dbReference type="PANTHER" id="PTHR15974">
    <property type="entry name" value="CYTOKINE-LIKE PROTEIN 1"/>
    <property type="match status" value="1"/>
</dbReference>
<name>A0A3P9AP63_ESOLU</name>
<organism evidence="2 3">
    <name type="scientific">Esox lucius</name>
    <name type="common">Northern pike</name>
    <dbReference type="NCBI Taxonomy" id="8010"/>
    <lineage>
        <taxon>Eukaryota</taxon>
        <taxon>Metazoa</taxon>
        <taxon>Chordata</taxon>
        <taxon>Craniata</taxon>
        <taxon>Vertebrata</taxon>
        <taxon>Euteleostomi</taxon>
        <taxon>Actinopterygii</taxon>
        <taxon>Neopterygii</taxon>
        <taxon>Teleostei</taxon>
        <taxon>Protacanthopterygii</taxon>
        <taxon>Esociformes</taxon>
        <taxon>Esocidae</taxon>
        <taxon>Esox</taxon>
    </lineage>
</organism>
<evidence type="ECO:0008006" key="4">
    <source>
        <dbReference type="Google" id="ProtNLM"/>
    </source>
</evidence>
<dbReference type="STRING" id="8010.ENSELUP00000042883"/>
<dbReference type="InParanoid" id="A0A3P9AP63"/>
<dbReference type="FunCoup" id="A0A3P9AP63">
    <property type="interactions" value="395"/>
</dbReference>
<dbReference type="Ensembl" id="ENSELUT00000037413.3">
    <property type="protein sequence ID" value="ENSELUP00000042883.2"/>
    <property type="gene ID" value="ENSELUG00000024280.3"/>
</dbReference>
<protein>
    <recommendedName>
        <fullName evidence="4">Cytokine-like protein 1</fullName>
    </recommendedName>
</protein>
<reference evidence="2" key="4">
    <citation type="submission" date="2025-09" db="UniProtKB">
        <authorList>
            <consortium name="Ensembl"/>
        </authorList>
    </citation>
    <scope>IDENTIFICATION</scope>
</reference>
<accession>A0A3P9AP63</accession>
<evidence type="ECO:0000313" key="3">
    <source>
        <dbReference type="Proteomes" id="UP000265140"/>
    </source>
</evidence>
<dbReference type="AlphaFoldDB" id="A0A3P9AP63"/>
<evidence type="ECO:0000313" key="2">
    <source>
        <dbReference type="Ensembl" id="ENSELUP00000042883.2"/>
    </source>
</evidence>
<dbReference type="OrthoDB" id="9899179at2759"/>
<dbReference type="InterPro" id="IPR029253">
    <property type="entry name" value="CYTL1"/>
</dbReference>
<dbReference type="GeneTree" id="ENSGT00390000016221"/>
<reference evidence="2" key="3">
    <citation type="submission" date="2025-08" db="UniProtKB">
        <authorList>
            <consortium name="Ensembl"/>
        </authorList>
    </citation>
    <scope>IDENTIFICATION</scope>
</reference>
<feature type="region of interest" description="Disordered" evidence="1">
    <location>
        <begin position="1"/>
        <end position="26"/>
    </location>
</feature>
<dbReference type="Proteomes" id="UP000265140">
    <property type="component" value="Chromosome 7"/>
</dbReference>
<keyword evidence="3" id="KW-1185">Reference proteome</keyword>
<dbReference type="PANTHER" id="PTHR15974:SF0">
    <property type="entry name" value="CYTOKINE-LIKE PROTEIN 1"/>
    <property type="match status" value="1"/>
</dbReference>
<proteinExistence type="predicted"/>
<dbReference type="GO" id="GO:0045944">
    <property type="term" value="P:positive regulation of transcription by RNA polymerase II"/>
    <property type="evidence" value="ECO:0007669"/>
    <property type="project" value="TreeGrafter"/>
</dbReference>
<dbReference type="Pfam" id="PF15153">
    <property type="entry name" value="CYTL1"/>
    <property type="match status" value="1"/>
</dbReference>
<evidence type="ECO:0000256" key="1">
    <source>
        <dbReference type="SAM" id="MobiDB-lite"/>
    </source>
</evidence>